<name>A0A8J7CFL4_9PROT</name>
<dbReference type="AlphaFoldDB" id="A0A8J7CFL4"/>
<dbReference type="Proteomes" id="UP000631034">
    <property type="component" value="Unassembled WGS sequence"/>
</dbReference>
<reference evidence="3" key="1">
    <citation type="submission" date="2020-10" db="EMBL/GenBank/DDBJ databases">
        <title>Genome sequence of the unusual species of purple photosynthetic bacteria, Phaeovibrio sulfidiphilus DSM 23193, type strain.</title>
        <authorList>
            <person name="Kyndt J.A."/>
            <person name="Meyer T.E."/>
        </authorList>
    </citation>
    <scope>NUCLEOTIDE SEQUENCE</scope>
    <source>
        <strain evidence="3">DSM 23193</strain>
    </source>
</reference>
<feature type="region of interest" description="Disordered" evidence="1">
    <location>
        <begin position="641"/>
        <end position="691"/>
    </location>
</feature>
<gene>
    <name evidence="3" type="ORF">IHV25_09985</name>
</gene>
<keyword evidence="4" id="KW-1185">Reference proteome</keyword>
<evidence type="ECO:0000256" key="2">
    <source>
        <dbReference type="SAM" id="Phobius"/>
    </source>
</evidence>
<dbReference type="Pfam" id="PF13779">
    <property type="entry name" value="DUF4175"/>
    <property type="match status" value="1"/>
</dbReference>
<dbReference type="InterPro" id="IPR012683">
    <property type="entry name" value="CHP02302_TM"/>
</dbReference>
<organism evidence="3 4">
    <name type="scientific">Phaeovibrio sulfidiphilus</name>
    <dbReference type="NCBI Taxonomy" id="1220600"/>
    <lineage>
        <taxon>Bacteria</taxon>
        <taxon>Pseudomonadati</taxon>
        <taxon>Pseudomonadota</taxon>
        <taxon>Alphaproteobacteria</taxon>
        <taxon>Rhodospirillales</taxon>
        <taxon>Rhodospirillaceae</taxon>
        <taxon>Phaeovibrio</taxon>
    </lineage>
</organism>
<proteinExistence type="predicted"/>
<feature type="compositionally biased region" description="Low complexity" evidence="1">
    <location>
        <begin position="777"/>
        <end position="800"/>
    </location>
</feature>
<feature type="transmembrane region" description="Helical" evidence="2">
    <location>
        <begin position="155"/>
        <end position="183"/>
    </location>
</feature>
<evidence type="ECO:0000313" key="4">
    <source>
        <dbReference type="Proteomes" id="UP000631034"/>
    </source>
</evidence>
<comment type="caution">
    <text evidence="3">The sequence shown here is derived from an EMBL/GenBank/DDBJ whole genome shotgun (WGS) entry which is preliminary data.</text>
</comment>
<dbReference type="EMBL" id="JACZHT010000010">
    <property type="protein sequence ID" value="MBE1237969.1"/>
    <property type="molecule type" value="Genomic_DNA"/>
</dbReference>
<accession>A0A8J7CFL4</accession>
<keyword evidence="2" id="KW-0472">Membrane</keyword>
<protein>
    <submittedName>
        <fullName evidence="3">DUF4175 family protein</fullName>
    </submittedName>
</protein>
<evidence type="ECO:0000313" key="3">
    <source>
        <dbReference type="EMBL" id="MBE1237969.1"/>
    </source>
</evidence>
<feature type="transmembrane region" description="Helical" evidence="2">
    <location>
        <begin position="58"/>
        <end position="77"/>
    </location>
</feature>
<sequence>MISRPVRLRHPPYMPFRFALVWLILLWEQFWRAFWKASTALAAVLAFVFLGGGALLPLWLHVGVLALVAAGLSVAVFRGARRFRLPTRGDTLHRLDLESGPHRPFGAASDTLSVGLDDPLSRALWERHLSTARDAAMRLRPGWPRTGVGREDRFFLRWVAFGALVLSLAVGVVSPGPALVAFLTPPLIPPPEPVTARLWLTPPDYTGLPPRSFDTQAPGPSEPVVQVPQGTTLLALVHGPGEDARLVAGVMPVAFETLDARSRRAGTVLEDSGTLSLEVGGKTLFERTLEVVPDAAPKVRIGSLPESGARGRLVVPLEASDDYGLRAVGVEIAPRALDMAGSTPLDLPLAEPWNTPKTLKMTGSMDLTEHPWAGMPVRLTPFAIDTAGRRGTGAPVETVLPERIFNNPLAREVIRIRKVLAHEYVVLGALLSSLDAVSARVQEDHGDLTVYLALREVRAHLAQNGRNARIDEMSRTLWRVALRIEDGAGARINESLDTLRQRLDEALSGDLSQAEVQRLIQEVNEALARMSLDAMQMLQEADPSGALSGSMDLLSSLGGAQDLRDLVRDLDDLNRMGARDATRSALERLSSALSTMGAGRITEQQLEALREVNEFSRALARIAEDQATLLDETFHKAVEAGETPDAPESASGPTREGSVLAVPDRPGRAGAGAGRRAHPRPFQEPDPDSLGLAIRQDEISGRLESLMEEVARQTGDIPKDLGEAGVAMVSAREHLERGALQAALVEQRNALEKLARSRQSMAQSLARSLGLSAGLSLPMPGGTRAGPGLDPLGRPLPDGRSPGAPDGDVLPDQVRLQKAREILDELRRRANDPDRSNSERDYIERLIPGF</sequence>
<keyword evidence="2" id="KW-0812">Transmembrane</keyword>
<feature type="region of interest" description="Disordered" evidence="1">
    <location>
        <begin position="777"/>
        <end position="815"/>
    </location>
</feature>
<keyword evidence="2" id="KW-1133">Transmembrane helix</keyword>
<evidence type="ECO:0000256" key="1">
    <source>
        <dbReference type="SAM" id="MobiDB-lite"/>
    </source>
</evidence>
<dbReference type="RefSeq" id="WP_192534984.1">
    <property type="nucleotide sequence ID" value="NZ_JACZHT010000010.1"/>
</dbReference>